<evidence type="ECO:0000256" key="1">
    <source>
        <dbReference type="SAM" id="Phobius"/>
    </source>
</evidence>
<feature type="transmembrane region" description="Helical" evidence="1">
    <location>
        <begin position="32"/>
        <end position="52"/>
    </location>
</feature>
<keyword evidence="1" id="KW-1133">Transmembrane helix</keyword>
<proteinExistence type="predicted"/>
<dbReference type="Proteomes" id="UP000214606">
    <property type="component" value="Chromosome"/>
</dbReference>
<keyword evidence="4" id="KW-1185">Reference proteome</keyword>
<accession>A0A165YPR0</accession>
<evidence type="ECO:0000313" key="5">
    <source>
        <dbReference type="Proteomes" id="UP000214606"/>
    </source>
</evidence>
<dbReference type="EMBL" id="CP017703">
    <property type="protein sequence ID" value="ASS90520.1"/>
    <property type="molecule type" value="Genomic_DNA"/>
</dbReference>
<dbReference type="RefSeq" id="WP_063387013.1">
    <property type="nucleotide sequence ID" value="NZ_CP017703.1"/>
</dbReference>
<name>A0A165YPR0_9BACI</name>
<protein>
    <submittedName>
        <fullName evidence="2">DUF2929 domain-containing protein</fullName>
    </submittedName>
</protein>
<evidence type="ECO:0000313" key="4">
    <source>
        <dbReference type="Proteomes" id="UP000076476"/>
    </source>
</evidence>
<dbReference type="Pfam" id="PF11151">
    <property type="entry name" value="DUF2929"/>
    <property type="match status" value="1"/>
</dbReference>
<evidence type="ECO:0000313" key="3">
    <source>
        <dbReference type="EMBL" id="KZN97318.1"/>
    </source>
</evidence>
<keyword evidence="1" id="KW-0812">Transmembrane</keyword>
<dbReference type="InterPro" id="IPR021324">
    <property type="entry name" value="DUF2929"/>
</dbReference>
<dbReference type="KEGG" id="apak:AP3564_10075"/>
<reference evidence="2 5" key="2">
    <citation type="submission" date="2016-10" db="EMBL/GenBank/DDBJ databases">
        <title>The whole genome sequencing and assembly of Aeribacillus pallidus KCTC3564 strain.</title>
        <authorList>
            <person name="Lee Y.-J."/>
            <person name="Park M.-K."/>
            <person name="Yi H."/>
            <person name="Bahn Y.-S."/>
            <person name="Kim J.F."/>
            <person name="Lee D.-W."/>
        </authorList>
    </citation>
    <scope>NUCLEOTIDE SEQUENCE [LARGE SCALE GENOMIC DNA]</scope>
    <source>
        <strain evidence="2 5">KCTC3564</strain>
    </source>
</reference>
<dbReference type="STRING" id="33936.AZI98_04015"/>
<dbReference type="AlphaFoldDB" id="A0A165YPR0"/>
<dbReference type="Proteomes" id="UP000076476">
    <property type="component" value="Unassembled WGS sequence"/>
</dbReference>
<sequence length="60" mass="6781">MRYFATFFWTFLLVNMASYVVSSMTGSAFHFSTAIIISVVFTVLLFIIGELIPAEPSEEH</sequence>
<gene>
    <name evidence="2" type="ORF">AP3564_10075</name>
    <name evidence="3" type="ORF">AZI98_04015</name>
</gene>
<dbReference type="OrthoDB" id="2440739at2"/>
<keyword evidence="1" id="KW-0472">Membrane</keyword>
<reference evidence="3 4" key="1">
    <citation type="submission" date="2016-04" db="EMBL/GenBank/DDBJ databases">
        <title>Draft genome sequence of Aeribacillus pallidus 8m3 from petroleum reservoir.</title>
        <authorList>
            <person name="Poltaraus A.B."/>
            <person name="Nazina T.N."/>
            <person name="Tourova T.P."/>
            <person name="Malakho S.M."/>
            <person name="Korshunova A.V."/>
            <person name="Sokolova D.S."/>
        </authorList>
    </citation>
    <scope>NUCLEOTIDE SEQUENCE [LARGE SCALE GENOMIC DNA]</scope>
    <source>
        <strain evidence="3 4">8m3</strain>
    </source>
</reference>
<evidence type="ECO:0000313" key="2">
    <source>
        <dbReference type="EMBL" id="ASS90520.1"/>
    </source>
</evidence>
<dbReference type="EMBL" id="LWBR01000011">
    <property type="protein sequence ID" value="KZN97318.1"/>
    <property type="molecule type" value="Genomic_DNA"/>
</dbReference>
<organism evidence="3 4">
    <name type="scientific">Aeribacillus pallidus</name>
    <dbReference type="NCBI Taxonomy" id="33936"/>
    <lineage>
        <taxon>Bacteria</taxon>
        <taxon>Bacillati</taxon>
        <taxon>Bacillota</taxon>
        <taxon>Bacilli</taxon>
        <taxon>Bacillales</taxon>
        <taxon>Bacillaceae</taxon>
        <taxon>Aeribacillus</taxon>
    </lineage>
</organism>